<protein>
    <recommendedName>
        <fullName evidence="4">Transmembrane protein</fullName>
    </recommendedName>
</protein>
<keyword evidence="1" id="KW-1133">Transmembrane helix</keyword>
<evidence type="ECO:0008006" key="4">
    <source>
        <dbReference type="Google" id="ProtNLM"/>
    </source>
</evidence>
<keyword evidence="3" id="KW-1185">Reference proteome</keyword>
<dbReference type="OrthoDB" id="10486529at2759"/>
<keyword evidence="1" id="KW-0812">Transmembrane</keyword>
<dbReference type="AlphaFoldDB" id="A0A2P5C3C1"/>
<accession>A0A2P5C3C1</accession>
<keyword evidence="1" id="KW-0472">Membrane</keyword>
<evidence type="ECO:0000256" key="1">
    <source>
        <dbReference type="SAM" id="Phobius"/>
    </source>
</evidence>
<dbReference type="EMBL" id="JXTB01000183">
    <property type="protein sequence ID" value="PON55464.1"/>
    <property type="molecule type" value="Genomic_DNA"/>
</dbReference>
<organism evidence="2 3">
    <name type="scientific">Parasponia andersonii</name>
    <name type="common">Sponia andersonii</name>
    <dbReference type="NCBI Taxonomy" id="3476"/>
    <lineage>
        <taxon>Eukaryota</taxon>
        <taxon>Viridiplantae</taxon>
        <taxon>Streptophyta</taxon>
        <taxon>Embryophyta</taxon>
        <taxon>Tracheophyta</taxon>
        <taxon>Spermatophyta</taxon>
        <taxon>Magnoliopsida</taxon>
        <taxon>eudicotyledons</taxon>
        <taxon>Gunneridae</taxon>
        <taxon>Pentapetalae</taxon>
        <taxon>rosids</taxon>
        <taxon>fabids</taxon>
        <taxon>Rosales</taxon>
        <taxon>Cannabaceae</taxon>
        <taxon>Parasponia</taxon>
    </lineage>
</organism>
<feature type="transmembrane region" description="Helical" evidence="1">
    <location>
        <begin position="104"/>
        <end position="121"/>
    </location>
</feature>
<sequence length="122" mass="13601">MAAFSSRLVPPSLSNFLSRSIFQVSPSLSLSLSLSHFSPTSPSESFLSSFSLSSLSLSPFSLLSLSPLYPTPNGVGNQFSDEALRWRRGRRVGTSDQRRRKRSFVIIIMIYLFSTFMRNSSP</sequence>
<name>A0A2P5C3C1_PARAD</name>
<comment type="caution">
    <text evidence="2">The sequence shown here is derived from an EMBL/GenBank/DDBJ whole genome shotgun (WGS) entry which is preliminary data.</text>
</comment>
<gene>
    <name evidence="2" type="ORF">PanWU01x14_187790</name>
</gene>
<reference evidence="3" key="1">
    <citation type="submission" date="2016-06" db="EMBL/GenBank/DDBJ databases">
        <title>Parallel loss of symbiosis genes in relatives of nitrogen-fixing non-legume Parasponia.</title>
        <authorList>
            <person name="Van Velzen R."/>
            <person name="Holmer R."/>
            <person name="Bu F."/>
            <person name="Rutten L."/>
            <person name="Van Zeijl A."/>
            <person name="Liu W."/>
            <person name="Santuari L."/>
            <person name="Cao Q."/>
            <person name="Sharma T."/>
            <person name="Shen D."/>
            <person name="Roswanjaya Y."/>
            <person name="Wardhani T."/>
            <person name="Kalhor M.S."/>
            <person name="Jansen J."/>
            <person name="Van den Hoogen J."/>
            <person name="Gungor B."/>
            <person name="Hartog M."/>
            <person name="Hontelez J."/>
            <person name="Verver J."/>
            <person name="Yang W.-C."/>
            <person name="Schijlen E."/>
            <person name="Repin R."/>
            <person name="Schilthuizen M."/>
            <person name="Schranz E."/>
            <person name="Heidstra R."/>
            <person name="Miyata K."/>
            <person name="Fedorova E."/>
            <person name="Kohlen W."/>
            <person name="Bisseling T."/>
            <person name="Smit S."/>
            <person name="Geurts R."/>
        </authorList>
    </citation>
    <scope>NUCLEOTIDE SEQUENCE [LARGE SCALE GENOMIC DNA]</scope>
    <source>
        <strain evidence="3">cv. WU1-14</strain>
    </source>
</reference>
<proteinExistence type="predicted"/>
<dbReference type="Proteomes" id="UP000237105">
    <property type="component" value="Unassembled WGS sequence"/>
</dbReference>
<evidence type="ECO:0000313" key="2">
    <source>
        <dbReference type="EMBL" id="PON55464.1"/>
    </source>
</evidence>
<evidence type="ECO:0000313" key="3">
    <source>
        <dbReference type="Proteomes" id="UP000237105"/>
    </source>
</evidence>